<organism evidence="3 4">
    <name type="scientific">Cephus cinctus</name>
    <name type="common">Wheat stem sawfly</name>
    <dbReference type="NCBI Taxonomy" id="211228"/>
    <lineage>
        <taxon>Eukaryota</taxon>
        <taxon>Metazoa</taxon>
        <taxon>Ecdysozoa</taxon>
        <taxon>Arthropoda</taxon>
        <taxon>Hexapoda</taxon>
        <taxon>Insecta</taxon>
        <taxon>Pterygota</taxon>
        <taxon>Neoptera</taxon>
        <taxon>Endopterygota</taxon>
        <taxon>Hymenoptera</taxon>
        <taxon>Cephoidea</taxon>
        <taxon>Cephidae</taxon>
        <taxon>Cephus</taxon>
    </lineage>
</organism>
<dbReference type="GeneID" id="107267070"/>
<gene>
    <name evidence="4" type="primary">LOC107267070</name>
</gene>
<evidence type="ECO:0000259" key="2">
    <source>
        <dbReference type="Pfam" id="PF25473"/>
    </source>
</evidence>
<evidence type="ECO:0000313" key="4">
    <source>
        <dbReference type="RefSeq" id="XP_015593795.1"/>
    </source>
</evidence>
<feature type="domain" description="Matrix-remodeling-associated protein 7 helical" evidence="2">
    <location>
        <begin position="65"/>
        <end position="125"/>
    </location>
</feature>
<keyword evidence="1" id="KW-1133">Transmembrane helix</keyword>
<evidence type="ECO:0000256" key="1">
    <source>
        <dbReference type="SAM" id="Phobius"/>
    </source>
</evidence>
<name>A0AAJ7FIS3_CEPCN</name>
<feature type="transmembrane region" description="Helical" evidence="1">
    <location>
        <begin position="12"/>
        <end position="38"/>
    </location>
</feature>
<dbReference type="AlphaFoldDB" id="A0AAJ7FIS3"/>
<dbReference type="RefSeq" id="XP_015593795.1">
    <property type="nucleotide sequence ID" value="XM_015738309.2"/>
</dbReference>
<dbReference type="InterPro" id="IPR057534">
    <property type="entry name" value="MXRA7_helical"/>
</dbReference>
<sequence length="127" mass="15166">MFYNWLDHANVFYANLTWFHIFSTFVSFFVVIATVWICHNIQEKETIRQKNDKDSPIAKIYGLQAQYKQARLKLAEQKLTPQQRSKEKEMESQTLTAVLQLLQERSDMFQVQTLDELKEQLSLYRSQ</sequence>
<protein>
    <submittedName>
        <fullName evidence="4">Uncharacterized protein LOC107267070</fullName>
    </submittedName>
</protein>
<keyword evidence="3" id="KW-1185">Reference proteome</keyword>
<dbReference type="KEGG" id="ccin:107267070"/>
<keyword evidence="1" id="KW-0472">Membrane</keyword>
<accession>A0AAJ7FIS3</accession>
<reference evidence="4" key="1">
    <citation type="submission" date="2025-08" db="UniProtKB">
        <authorList>
            <consortium name="RefSeq"/>
        </authorList>
    </citation>
    <scope>IDENTIFICATION</scope>
</reference>
<keyword evidence="1" id="KW-0812">Transmembrane</keyword>
<proteinExistence type="predicted"/>
<evidence type="ECO:0000313" key="3">
    <source>
        <dbReference type="Proteomes" id="UP000694920"/>
    </source>
</evidence>
<dbReference type="Pfam" id="PF25473">
    <property type="entry name" value="MXRA7_helical"/>
    <property type="match status" value="1"/>
</dbReference>
<dbReference type="Proteomes" id="UP000694920">
    <property type="component" value="Unplaced"/>
</dbReference>